<reference evidence="1" key="1">
    <citation type="submission" date="2021-06" db="EMBL/GenBank/DDBJ databases">
        <authorList>
            <person name="Kallberg Y."/>
            <person name="Tangrot J."/>
            <person name="Rosling A."/>
        </authorList>
    </citation>
    <scope>NUCLEOTIDE SEQUENCE</scope>
    <source>
        <strain evidence="1">MA461A</strain>
    </source>
</reference>
<evidence type="ECO:0000313" key="2">
    <source>
        <dbReference type="Proteomes" id="UP000789920"/>
    </source>
</evidence>
<dbReference type="Proteomes" id="UP000789920">
    <property type="component" value="Unassembled WGS sequence"/>
</dbReference>
<dbReference type="EMBL" id="CAJVQC010001317">
    <property type="protein sequence ID" value="CAG8491911.1"/>
    <property type="molecule type" value="Genomic_DNA"/>
</dbReference>
<proteinExistence type="predicted"/>
<comment type="caution">
    <text evidence="1">The sequence shown here is derived from an EMBL/GenBank/DDBJ whole genome shotgun (WGS) entry which is preliminary data.</text>
</comment>
<organism evidence="1 2">
    <name type="scientific">Racocetra persica</name>
    <dbReference type="NCBI Taxonomy" id="160502"/>
    <lineage>
        <taxon>Eukaryota</taxon>
        <taxon>Fungi</taxon>
        <taxon>Fungi incertae sedis</taxon>
        <taxon>Mucoromycota</taxon>
        <taxon>Glomeromycotina</taxon>
        <taxon>Glomeromycetes</taxon>
        <taxon>Diversisporales</taxon>
        <taxon>Gigasporaceae</taxon>
        <taxon>Racocetra</taxon>
    </lineage>
</organism>
<gene>
    <name evidence="1" type="ORF">RPERSI_LOCUS1426</name>
</gene>
<name>A0ACA9KT10_9GLOM</name>
<feature type="non-terminal residue" evidence="1">
    <location>
        <position position="1"/>
    </location>
</feature>
<protein>
    <submittedName>
        <fullName evidence="1">9759_t:CDS:1</fullName>
    </submittedName>
</protein>
<accession>A0ACA9KT10</accession>
<keyword evidence="2" id="KW-1185">Reference proteome</keyword>
<evidence type="ECO:0000313" key="1">
    <source>
        <dbReference type="EMBL" id="CAG8491911.1"/>
    </source>
</evidence>
<sequence length="51" mass="5688">MDMVLGWISDVFGKNYALKASYVAEYVWNSDPNLDSFSGLYLKENSGSSDC</sequence>